<dbReference type="PANTHER" id="PTHR30480">
    <property type="entry name" value="BETA-HEXOSAMINIDASE-RELATED"/>
    <property type="match status" value="1"/>
</dbReference>
<dbReference type="PANTHER" id="PTHR30480:SF13">
    <property type="entry name" value="BETA-HEXOSAMINIDASE"/>
    <property type="match status" value="1"/>
</dbReference>
<evidence type="ECO:0000256" key="1">
    <source>
        <dbReference type="ARBA" id="ARBA00001231"/>
    </source>
</evidence>
<comment type="similarity">
    <text evidence="2">Belongs to the glycosyl hydrolase 3 family.</text>
</comment>
<feature type="signal peptide" evidence="7">
    <location>
        <begin position="1"/>
        <end position="25"/>
    </location>
</feature>
<keyword evidence="7" id="KW-0732">Signal</keyword>
<dbReference type="InterPro" id="IPR036962">
    <property type="entry name" value="Glyco_hydro_3_N_sf"/>
</dbReference>
<evidence type="ECO:0000256" key="7">
    <source>
        <dbReference type="SAM" id="SignalP"/>
    </source>
</evidence>
<dbReference type="EMBL" id="CAJZ01000164">
    <property type="protein sequence ID" value="CCI83881.1"/>
    <property type="molecule type" value="Genomic_DNA"/>
</dbReference>
<evidence type="ECO:0000313" key="12">
    <source>
        <dbReference type="Proteomes" id="UP000011016"/>
    </source>
</evidence>
<dbReference type="Gene3D" id="3.20.20.300">
    <property type="entry name" value="Glycoside hydrolase, family 3, N-terminal domain"/>
    <property type="match status" value="1"/>
</dbReference>
<keyword evidence="4 9" id="KW-0378">Hydrolase</keyword>
<dbReference type="GO" id="GO:0004563">
    <property type="term" value="F:beta-N-acetylhexosaminidase activity"/>
    <property type="evidence" value="ECO:0007669"/>
    <property type="project" value="UniProtKB-EC"/>
</dbReference>
<dbReference type="EC" id="3.2.1.52" evidence="3"/>
<gene>
    <name evidence="9" type="ORF">BN46_1156</name>
    <name evidence="10" type="ORF">HMPREF9719_01425</name>
</gene>
<sequence>MASTRGAAAAALVVGALALSSCGGGEEPAPATETSTSTSTATATSTPPPFPGEAERRAAIGRLMIVQVPNFDAAAAAVDAGAGGIIIGSNTDPALLTEPGRDLAALHERAGGGLEVGIDFEGGPVQRLPEIIGDYPSPRKLAATSSPEQVLAVARGLGERLSDLGITTDFAPVIDADINGLSVVGERAFSPDPEVAGRYATAFAQGLAEGGVKPVYKHFPGHGAASGDSHLEEVVTPPLEELKAGELSAYGPALSAVPSAGVMLGHLTVPGLSTEGLPTSLDPAAYELLRSGDYPGGRPFEGVAYTDDLAQMIAVGESFSPEEAAVQAVAAGADRVMWVTGDVTSAIDAIDERVVSGELPWAGIEESAAKDRP</sequence>
<evidence type="ECO:0000256" key="2">
    <source>
        <dbReference type="ARBA" id="ARBA00005336"/>
    </source>
</evidence>
<keyword evidence="5 9" id="KW-0326">Glycosidase</keyword>
<dbReference type="GO" id="GO:0009254">
    <property type="term" value="P:peptidoglycan turnover"/>
    <property type="evidence" value="ECO:0007669"/>
    <property type="project" value="TreeGrafter"/>
</dbReference>
<protein>
    <recommendedName>
        <fullName evidence="3">beta-N-acetylhexosaminidase</fullName>
        <ecNumber evidence="3">3.2.1.52</ecNumber>
    </recommendedName>
</protein>
<dbReference type="InterPro" id="IPR050226">
    <property type="entry name" value="NagZ_Beta-hexosaminidase"/>
</dbReference>
<proteinExistence type="inferred from homology"/>
<name>I7JWI9_9CORY</name>
<organism evidence="9 12">
    <name type="scientific">Corynebacterium otitidis ATCC 51513</name>
    <dbReference type="NCBI Taxonomy" id="883169"/>
    <lineage>
        <taxon>Bacteria</taxon>
        <taxon>Bacillati</taxon>
        <taxon>Actinomycetota</taxon>
        <taxon>Actinomycetes</taxon>
        <taxon>Mycobacteriales</taxon>
        <taxon>Corynebacteriaceae</taxon>
        <taxon>Corynebacterium</taxon>
    </lineage>
</organism>
<dbReference type="eggNOG" id="COG1472">
    <property type="taxonomic scope" value="Bacteria"/>
</dbReference>
<reference evidence="9 12" key="1">
    <citation type="journal article" date="2012" name="J. Bacteriol.">
        <title>Draft Genome Sequence of Turicella otitidis ATCC 51513, Isolated from Middle Ear Fluid from a Child with Otitis Media.</title>
        <authorList>
            <person name="Brinkrolf K."/>
            <person name="Schneider J."/>
            <person name="Knecht M."/>
            <person name="Ruckert C."/>
            <person name="Tauch A."/>
        </authorList>
    </citation>
    <scope>NUCLEOTIDE SEQUENCE [LARGE SCALE GENOMIC DNA]</scope>
    <source>
        <strain evidence="9 12">ATCC 51513</strain>
    </source>
</reference>
<dbReference type="Proteomes" id="UP000011016">
    <property type="component" value="Unassembled WGS sequence"/>
</dbReference>
<keyword evidence="11" id="KW-1185">Reference proteome</keyword>
<dbReference type="AlphaFoldDB" id="I7JWI9"/>
<comment type="catalytic activity">
    <reaction evidence="1">
        <text>Hydrolysis of terminal non-reducing N-acetyl-D-hexosamine residues in N-acetyl-beta-D-hexosaminides.</text>
        <dbReference type="EC" id="3.2.1.52"/>
    </reaction>
</comment>
<feature type="region of interest" description="Disordered" evidence="6">
    <location>
        <begin position="23"/>
        <end position="53"/>
    </location>
</feature>
<evidence type="ECO:0000256" key="3">
    <source>
        <dbReference type="ARBA" id="ARBA00012663"/>
    </source>
</evidence>
<feature type="domain" description="Glycoside hydrolase family 3 N-terminal" evidence="8">
    <location>
        <begin position="60"/>
        <end position="369"/>
    </location>
</feature>
<dbReference type="STRING" id="29321.AAV33_06945"/>
<comment type="caution">
    <text evidence="9">The sequence shown here is derived from an EMBL/GenBank/DDBJ whole genome shotgun (WGS) entry which is preliminary data.</text>
</comment>
<evidence type="ECO:0000313" key="10">
    <source>
        <dbReference type="EMBL" id="EJZ81694.1"/>
    </source>
</evidence>
<dbReference type="PROSITE" id="PS51257">
    <property type="entry name" value="PROKAR_LIPOPROTEIN"/>
    <property type="match status" value="1"/>
</dbReference>
<dbReference type="Proteomes" id="UP000006078">
    <property type="component" value="Unassembled WGS sequence"/>
</dbReference>
<dbReference type="InterPro" id="IPR001764">
    <property type="entry name" value="Glyco_hydro_3_N"/>
</dbReference>
<evidence type="ECO:0000256" key="6">
    <source>
        <dbReference type="SAM" id="MobiDB-lite"/>
    </source>
</evidence>
<evidence type="ECO:0000313" key="11">
    <source>
        <dbReference type="Proteomes" id="UP000006078"/>
    </source>
</evidence>
<accession>I7JWI9</accession>
<dbReference type="HOGENOM" id="CLU_008392_0_4_11"/>
<evidence type="ECO:0000259" key="8">
    <source>
        <dbReference type="Pfam" id="PF00933"/>
    </source>
</evidence>
<evidence type="ECO:0000256" key="4">
    <source>
        <dbReference type="ARBA" id="ARBA00022801"/>
    </source>
</evidence>
<dbReference type="GO" id="GO:0005975">
    <property type="term" value="P:carbohydrate metabolic process"/>
    <property type="evidence" value="ECO:0007669"/>
    <property type="project" value="InterPro"/>
</dbReference>
<evidence type="ECO:0000313" key="9">
    <source>
        <dbReference type="EMBL" id="CCI83881.1"/>
    </source>
</evidence>
<dbReference type="EMBL" id="AHAE01000067">
    <property type="protein sequence ID" value="EJZ81694.1"/>
    <property type="molecule type" value="Genomic_DNA"/>
</dbReference>
<dbReference type="Pfam" id="PF00933">
    <property type="entry name" value="Glyco_hydro_3"/>
    <property type="match status" value="1"/>
</dbReference>
<feature type="compositionally biased region" description="Low complexity" evidence="6">
    <location>
        <begin position="27"/>
        <end position="45"/>
    </location>
</feature>
<dbReference type="RefSeq" id="WP_004601315.1">
    <property type="nucleotide sequence ID" value="NZ_HF541867.1"/>
</dbReference>
<dbReference type="OrthoDB" id="9805821at2"/>
<dbReference type="InterPro" id="IPR017853">
    <property type="entry name" value="GH"/>
</dbReference>
<dbReference type="SUPFAM" id="SSF51445">
    <property type="entry name" value="(Trans)glycosidases"/>
    <property type="match status" value="1"/>
</dbReference>
<evidence type="ECO:0000256" key="5">
    <source>
        <dbReference type="ARBA" id="ARBA00023295"/>
    </source>
</evidence>
<feature type="chain" id="PRO_5038286643" description="beta-N-acetylhexosaminidase" evidence="7">
    <location>
        <begin position="26"/>
        <end position="373"/>
    </location>
</feature>
<reference evidence="10 11" key="2">
    <citation type="submission" date="2012-08" db="EMBL/GenBank/DDBJ databases">
        <title>The Genome Sequence of Turicella otitidis ATCC 51513.</title>
        <authorList>
            <consortium name="The Broad Institute Genome Sequencing Platform"/>
            <person name="Earl A."/>
            <person name="Ward D."/>
            <person name="Feldgarden M."/>
            <person name="Gevers D."/>
            <person name="Huys G."/>
            <person name="Walker B."/>
            <person name="Young S.K."/>
            <person name="Zeng Q."/>
            <person name="Gargeya S."/>
            <person name="Fitzgerald M."/>
            <person name="Haas B."/>
            <person name="Abouelleil A."/>
            <person name="Alvarado L."/>
            <person name="Arachchi H.M."/>
            <person name="Berlin A.M."/>
            <person name="Chapman S.B."/>
            <person name="Goldberg J."/>
            <person name="Griggs A."/>
            <person name="Gujja S."/>
            <person name="Hansen M."/>
            <person name="Howarth C."/>
            <person name="Imamovic A."/>
            <person name="Larimer J."/>
            <person name="McCowen C."/>
            <person name="Montmayeur A."/>
            <person name="Murphy C."/>
            <person name="Neiman D."/>
            <person name="Pearson M."/>
            <person name="Priest M."/>
            <person name="Roberts A."/>
            <person name="Saif S."/>
            <person name="Shea T."/>
            <person name="Sisk P."/>
            <person name="Sykes S."/>
            <person name="Wortman J."/>
            <person name="Nusbaum C."/>
            <person name="Birren B."/>
        </authorList>
    </citation>
    <scope>NUCLEOTIDE SEQUENCE [LARGE SCALE GENOMIC DNA]</scope>
    <source>
        <strain evidence="10 11">ATCC 51513</strain>
    </source>
</reference>